<dbReference type="EMBL" id="CP020772">
    <property type="protein sequence ID" value="ARI78795.1"/>
    <property type="molecule type" value="Genomic_DNA"/>
</dbReference>
<keyword evidence="3 5" id="KW-0560">Oxidoreductase</keyword>
<dbReference type="InterPro" id="IPR029510">
    <property type="entry name" value="Ald_DH_CS_GLU"/>
</dbReference>
<reference evidence="7 8" key="1">
    <citation type="submission" date="2017-04" db="EMBL/GenBank/DDBJ databases">
        <title>The whole genome sequencing and assembly of Halobacillus mangrovi strain.</title>
        <authorList>
            <person name="Lee S.-J."/>
            <person name="Park M.-K."/>
            <person name="Kim J.-Y."/>
            <person name="Lee Y.-J."/>
            <person name="Yi H."/>
            <person name="Bahn Y.-S."/>
            <person name="Kim J.F."/>
            <person name="Lee D.-W."/>
        </authorList>
    </citation>
    <scope>NUCLEOTIDE SEQUENCE [LARGE SCALE GENOMIC DNA]</scope>
    <source>
        <strain evidence="7 8">KTB 131</strain>
    </source>
</reference>
<dbReference type="CDD" id="cd07082">
    <property type="entry name" value="ALDH_F11_NP-GAPDH"/>
    <property type="match status" value="1"/>
</dbReference>
<dbReference type="InterPro" id="IPR016163">
    <property type="entry name" value="Ald_DH_C"/>
</dbReference>
<evidence type="ECO:0000256" key="1">
    <source>
        <dbReference type="ARBA" id="ARBA00009986"/>
    </source>
</evidence>
<dbReference type="InterPro" id="IPR016161">
    <property type="entry name" value="Ald_DH/histidinol_DH"/>
</dbReference>
<evidence type="ECO:0000313" key="8">
    <source>
        <dbReference type="Proteomes" id="UP000192527"/>
    </source>
</evidence>
<dbReference type="AlphaFoldDB" id="A0A1W5ZZK2"/>
<protein>
    <submittedName>
        <fullName evidence="7">NADP-dependent glyceraldehyde-3-phosphate dehydrogenase</fullName>
    </submittedName>
</protein>
<dbReference type="Pfam" id="PF00171">
    <property type="entry name" value="Aldedh"/>
    <property type="match status" value="1"/>
</dbReference>
<evidence type="ECO:0000256" key="3">
    <source>
        <dbReference type="ARBA" id="ARBA00023002"/>
    </source>
</evidence>
<feature type="active site" evidence="4">
    <location>
        <position position="239"/>
    </location>
</feature>
<accession>A0A1W5ZZK2</accession>
<keyword evidence="8" id="KW-1185">Reference proteome</keyword>
<dbReference type="InterPro" id="IPR016162">
    <property type="entry name" value="Ald_DH_N"/>
</dbReference>
<evidence type="ECO:0000256" key="2">
    <source>
        <dbReference type="ARBA" id="ARBA00022857"/>
    </source>
</evidence>
<dbReference type="Gene3D" id="3.40.605.10">
    <property type="entry name" value="Aldehyde Dehydrogenase, Chain A, domain 1"/>
    <property type="match status" value="1"/>
</dbReference>
<dbReference type="Proteomes" id="UP000192527">
    <property type="component" value="Chromosome"/>
</dbReference>
<evidence type="ECO:0000259" key="6">
    <source>
        <dbReference type="Pfam" id="PF00171"/>
    </source>
</evidence>
<dbReference type="SUPFAM" id="SSF53720">
    <property type="entry name" value="ALDH-like"/>
    <property type="match status" value="1"/>
</dbReference>
<dbReference type="InterPro" id="IPR016160">
    <property type="entry name" value="Ald_DH_CS_CYS"/>
</dbReference>
<proteinExistence type="inferred from homology"/>
<dbReference type="PROSITE" id="PS00687">
    <property type="entry name" value="ALDEHYDE_DEHYDR_GLU"/>
    <property type="match status" value="1"/>
</dbReference>
<dbReference type="InterPro" id="IPR015590">
    <property type="entry name" value="Aldehyde_DH_dom"/>
</dbReference>
<name>A0A1W5ZZK2_9BACI</name>
<sequence length="463" mass="50270">MSIAIKNEKKVYSVSGNEVLGSLPLMSQEEVDDKINQASEAQESWSATEVYKRADILHEWADRLVEKQDQIGEVISKEVGKNLASAIKEVVRTADLIRYTAEEGCRIHGEMLKGDSSRGGSSSKMAMVEQEPLGVVLAISPFNYPVNLAASKIAPALISGNAVVFKPASQGALSGQLMIESLLETNLPSDIIQFISGKGSEIGDFLVTHPSIDMITFTGSTETGQAISQKAKMIPVVLELGGKDPAIVLEDADLDLAAEHIVSGAYSYSGQRCTAIKRVLVADTIANDLREKIKQKVEALSVGTPEDNATVTPLINNDAADFVQHLIDDALNMGAELITGNRREDNLVYPTLLDHVNSDMDVAWEEPFGPVLPIIRINEEEEFVSLSNESEYGLQASIFTKDVQKAREIATKLDVGSVQMNAKTERGPDHFPFIGAKKSGLGSQGIRRSIESMTRDKLFILNL</sequence>
<dbReference type="PROSITE" id="PS00070">
    <property type="entry name" value="ALDEHYDE_DEHYDR_CYS"/>
    <property type="match status" value="1"/>
</dbReference>
<dbReference type="PANTHER" id="PTHR42991">
    <property type="entry name" value="ALDEHYDE DEHYDROGENASE"/>
    <property type="match status" value="1"/>
</dbReference>
<dbReference type="GO" id="GO:0008911">
    <property type="term" value="F:lactaldehyde dehydrogenase (NAD+) activity"/>
    <property type="evidence" value="ECO:0007669"/>
    <property type="project" value="TreeGrafter"/>
</dbReference>
<dbReference type="STRING" id="402384.HM131_18990"/>
<gene>
    <name evidence="7" type="ORF">HM131_18990</name>
</gene>
<evidence type="ECO:0000313" key="7">
    <source>
        <dbReference type="EMBL" id="ARI78795.1"/>
    </source>
</evidence>
<feature type="domain" description="Aldehyde dehydrogenase" evidence="6">
    <location>
        <begin position="9"/>
        <end position="457"/>
    </location>
</feature>
<dbReference type="PANTHER" id="PTHR42991:SF1">
    <property type="entry name" value="ALDEHYDE DEHYDROGENASE"/>
    <property type="match status" value="1"/>
</dbReference>
<dbReference type="InterPro" id="IPR051020">
    <property type="entry name" value="ALDH-related_metabolic_enz"/>
</dbReference>
<dbReference type="OrthoDB" id="9762913at2"/>
<organism evidence="7 8">
    <name type="scientific">Halobacillus mangrovi</name>
    <dbReference type="NCBI Taxonomy" id="402384"/>
    <lineage>
        <taxon>Bacteria</taxon>
        <taxon>Bacillati</taxon>
        <taxon>Bacillota</taxon>
        <taxon>Bacilli</taxon>
        <taxon>Bacillales</taxon>
        <taxon>Bacillaceae</taxon>
        <taxon>Halobacillus</taxon>
    </lineage>
</organism>
<dbReference type="KEGG" id="hmn:HM131_18990"/>
<dbReference type="Gene3D" id="3.40.309.10">
    <property type="entry name" value="Aldehyde Dehydrogenase, Chain A, domain 2"/>
    <property type="match status" value="1"/>
</dbReference>
<evidence type="ECO:0000256" key="5">
    <source>
        <dbReference type="RuleBase" id="RU003345"/>
    </source>
</evidence>
<keyword evidence="2" id="KW-0521">NADP</keyword>
<dbReference type="FunFam" id="3.40.309.10:FF:000022">
    <property type="entry name" value="NADP-dependent glyceraldehyde-3-phosphate dehydrogenase"/>
    <property type="match status" value="1"/>
</dbReference>
<evidence type="ECO:0000256" key="4">
    <source>
        <dbReference type="PROSITE-ProRule" id="PRU10007"/>
    </source>
</evidence>
<comment type="similarity">
    <text evidence="1 5">Belongs to the aldehyde dehydrogenase family.</text>
</comment>